<dbReference type="Proteomes" id="UP000297496">
    <property type="component" value="Unassembled WGS sequence"/>
</dbReference>
<comment type="caution">
    <text evidence="1">The sequence shown here is derived from an EMBL/GenBank/DDBJ whole genome shotgun (WGS) entry which is preliminary data.</text>
</comment>
<accession>A0A4Z1CNT7</accession>
<proteinExistence type="predicted"/>
<dbReference type="InterPro" id="IPR012349">
    <property type="entry name" value="Split_barrel_FMN-bd"/>
</dbReference>
<protein>
    <recommendedName>
        <fullName evidence="3">Pyridoxamine 5'-phosphate oxidase putative domain-containing protein</fullName>
    </recommendedName>
</protein>
<evidence type="ECO:0008006" key="3">
    <source>
        <dbReference type="Google" id="ProtNLM"/>
    </source>
</evidence>
<sequence length="124" mass="13942">MFCTLHPERGPAPQPVVYAVTDDGHVGVPIDTVKPKRSSRLQREDNLAADPRGSLLVEHWDADDWSRLWWVRADCEHVPDPPAAVVEDLADRLARTVPQYADKPFHRVLVCRIVKVTGWAAAED</sequence>
<name>A0A4Z1CNT7_9ACTN</name>
<organism evidence="1 2">
    <name type="scientific">Nocardioides eburneiflavus</name>
    <dbReference type="NCBI Taxonomy" id="2518372"/>
    <lineage>
        <taxon>Bacteria</taxon>
        <taxon>Bacillati</taxon>
        <taxon>Actinomycetota</taxon>
        <taxon>Actinomycetes</taxon>
        <taxon>Propionibacteriales</taxon>
        <taxon>Nocardioidaceae</taxon>
        <taxon>Nocardioides</taxon>
    </lineage>
</organism>
<evidence type="ECO:0000313" key="1">
    <source>
        <dbReference type="EMBL" id="TGN66608.1"/>
    </source>
</evidence>
<keyword evidence="2" id="KW-1185">Reference proteome</keyword>
<dbReference type="EMBL" id="SRRO01000001">
    <property type="protein sequence ID" value="TGN66608.1"/>
    <property type="molecule type" value="Genomic_DNA"/>
</dbReference>
<gene>
    <name evidence="1" type="ORF">EXE59_01640</name>
</gene>
<evidence type="ECO:0000313" key="2">
    <source>
        <dbReference type="Proteomes" id="UP000297496"/>
    </source>
</evidence>
<reference evidence="1 2" key="1">
    <citation type="submission" date="2019-04" db="EMBL/GenBank/DDBJ databases">
        <title>Three New Species of Nocardioides, Nocardioides euryhalodurans sp. nov., Nocardioides seonyuensis sp. nov. and Nocardioides eburneoflavus sp. nov. Isolated from Soil.</title>
        <authorList>
            <person name="Roh S.G."/>
            <person name="Lee C."/>
            <person name="Kim M.-K."/>
            <person name="Kim S.B."/>
        </authorList>
    </citation>
    <scope>NUCLEOTIDE SEQUENCE [LARGE SCALE GENOMIC DNA]</scope>
    <source>
        <strain evidence="1 2">MMS17-SY213</strain>
    </source>
</reference>
<dbReference type="Gene3D" id="2.30.110.10">
    <property type="entry name" value="Electron Transport, Fmn-binding Protein, Chain A"/>
    <property type="match status" value="1"/>
</dbReference>
<dbReference type="AlphaFoldDB" id="A0A4Z1CNT7"/>
<dbReference type="SUPFAM" id="SSF50475">
    <property type="entry name" value="FMN-binding split barrel"/>
    <property type="match status" value="1"/>
</dbReference>
<dbReference type="OrthoDB" id="9812086at2"/>